<gene>
    <name evidence="2" type="ORF">LE_TR6827_c0_g1_i1_g.24736</name>
</gene>
<name>A0A1J3HK83_NOCCA</name>
<feature type="region of interest" description="Disordered" evidence="1">
    <location>
        <begin position="208"/>
        <end position="264"/>
    </location>
</feature>
<feature type="region of interest" description="Disordered" evidence="1">
    <location>
        <begin position="101"/>
        <end position="157"/>
    </location>
</feature>
<dbReference type="PANTHER" id="PTHR34194:SF2">
    <property type="entry name" value="F14J8.16 PROTEIN"/>
    <property type="match status" value="1"/>
</dbReference>
<dbReference type="PANTHER" id="PTHR34194">
    <property type="entry name" value="F14J8.16 PROTEIN"/>
    <property type="match status" value="1"/>
</dbReference>
<feature type="compositionally biased region" description="Basic and acidic residues" evidence="1">
    <location>
        <begin position="101"/>
        <end position="126"/>
    </location>
</feature>
<organism evidence="2">
    <name type="scientific">Noccaea caerulescens</name>
    <name type="common">Alpine penny-cress</name>
    <name type="synonym">Thlaspi caerulescens</name>
    <dbReference type="NCBI Taxonomy" id="107243"/>
    <lineage>
        <taxon>Eukaryota</taxon>
        <taxon>Viridiplantae</taxon>
        <taxon>Streptophyta</taxon>
        <taxon>Embryophyta</taxon>
        <taxon>Tracheophyta</taxon>
        <taxon>Spermatophyta</taxon>
        <taxon>Magnoliopsida</taxon>
        <taxon>eudicotyledons</taxon>
        <taxon>Gunneridae</taxon>
        <taxon>Pentapetalae</taxon>
        <taxon>rosids</taxon>
        <taxon>malvids</taxon>
        <taxon>Brassicales</taxon>
        <taxon>Brassicaceae</taxon>
        <taxon>Coluteocarpeae</taxon>
        <taxon>Noccaea</taxon>
    </lineage>
</organism>
<protein>
    <submittedName>
        <fullName evidence="2">Uncharacterized protein</fullName>
    </submittedName>
</protein>
<evidence type="ECO:0000313" key="2">
    <source>
        <dbReference type="EMBL" id="JAU68699.1"/>
    </source>
</evidence>
<feature type="compositionally biased region" description="Basic and acidic residues" evidence="1">
    <location>
        <begin position="136"/>
        <end position="157"/>
    </location>
</feature>
<dbReference type="AlphaFoldDB" id="A0A1J3HK83"/>
<evidence type="ECO:0000256" key="1">
    <source>
        <dbReference type="SAM" id="MobiDB-lite"/>
    </source>
</evidence>
<accession>A0A1J3HK83</accession>
<reference evidence="2" key="1">
    <citation type="submission" date="2016-07" db="EMBL/GenBank/DDBJ databases">
        <title>De novo transcriptome assembly of four accessions of the metal hyperaccumulator plant Noccaea caerulescens.</title>
        <authorList>
            <person name="Blande D."/>
            <person name="Halimaa P."/>
            <person name="Tervahauta A.I."/>
            <person name="Aarts M.G."/>
            <person name="Karenlampi S.O."/>
        </authorList>
    </citation>
    <scope>NUCLEOTIDE SEQUENCE</scope>
</reference>
<sequence length="376" mass="44105">MTNPAADMRPVKKEEEDVPCGELNECMMDDAQQTDISSNMQPNSCATNGWDSKIDRRYMMLLDSCREDGDSYPKVKDNPLRCIRYDVDNGGYDKREMKLVTDKKKRSREDRNTVRVTKKNDVESKPRHVQATSKKTAKEAADSDLRPRERSVVTDEKSVEAMLRNSQEARDKDNTEDQMVVPDESYRAYLTRLVEKSIIPRADPEKEIQVKREEEDTMSLPGSDIIAVGDRPFEDEEESPFVPSKSYKVTDLEEESDDDDDDQRSSWFRKEITNILKQPYNEKELLELKKEASERRSLTRCRELRDGRDIDYATEEKGPSYLDKYPIFKRMLKEALRDKDRHRALNLLRGFIFYLTKVVRHDAFKPWRDRECLKIM</sequence>
<dbReference type="EMBL" id="GEVL01008642">
    <property type="protein sequence ID" value="JAU68699.1"/>
    <property type="molecule type" value="Transcribed_RNA"/>
</dbReference>
<proteinExistence type="predicted"/>
<feature type="compositionally biased region" description="Acidic residues" evidence="1">
    <location>
        <begin position="252"/>
        <end position="262"/>
    </location>
</feature>